<dbReference type="EMBL" id="FJ999996">
    <property type="protein sequence ID" value="ACR19392.1"/>
    <property type="molecule type" value="Genomic_DNA"/>
</dbReference>
<keyword evidence="1" id="KW-0496">Mitochondrion</keyword>
<sequence>MEDVQAKAGVSAYLEPTDSVAKVIAWSVISCYRFSLFRIFGATFISFILSPLIHVPAEPASTCPEEPYRARGSESPMRGNLARLIRALVWVRERNFGQGNTCLGSSFPLFCRTVLLVRPTKPSPQAQAPTLQFL</sequence>
<proteinExistence type="predicted"/>
<geneLocation type="mitochondrion" evidence="1"/>
<dbReference type="GeneID" id="8542313"/>
<name>D0R055_9MARC</name>
<gene>
    <name evidence="1" type="ORF">PlpuMp56</name>
</gene>
<dbReference type="AlphaFoldDB" id="D0R055"/>
<organism evidence="1">
    <name type="scientific">Pleurozia purpurea</name>
    <dbReference type="NCBI Taxonomy" id="280637"/>
    <lineage>
        <taxon>Eukaryota</taxon>
        <taxon>Viridiplantae</taxon>
        <taxon>Streptophyta</taxon>
        <taxon>Embryophyta</taxon>
        <taxon>Marchantiophyta</taxon>
        <taxon>Jungermanniopsida</taxon>
        <taxon>Metzgeriidae</taxon>
        <taxon>Pleuroziales</taxon>
        <taxon>Pleuroziaceae</taxon>
        <taxon>Pleurozia</taxon>
    </lineage>
</organism>
<accession>D0R055</accession>
<evidence type="ECO:0000313" key="1">
    <source>
        <dbReference type="EMBL" id="ACR19392.1"/>
    </source>
</evidence>
<dbReference type="RefSeq" id="YP_003276008.1">
    <property type="nucleotide sequence ID" value="NC_013444.1"/>
</dbReference>
<reference evidence="1" key="1">
    <citation type="journal article" date="2009" name="Curr. Genet.">
        <title>The complete mitochondrial genome sequence of the liverwort Pleurozia purpurea reveals extremely conservative mitochondrial genome evolution in liverworts.</title>
        <authorList>
            <person name="Wang B."/>
            <person name="Xue J."/>
            <person name="Li L."/>
            <person name="Liu Y."/>
            <person name="Qiu Y.L."/>
        </authorList>
    </citation>
    <scope>NUCLEOTIDE SEQUENCE</scope>
</reference>
<protein>
    <submittedName>
        <fullName evidence="1">Uncharacterized protein</fullName>
    </submittedName>
</protein>